<dbReference type="RefSeq" id="WP_271186546.1">
    <property type="nucleotide sequence ID" value="NZ_BSFE01000004.1"/>
</dbReference>
<dbReference type="Proteomes" id="UP001143486">
    <property type="component" value="Unassembled WGS sequence"/>
</dbReference>
<dbReference type="EMBL" id="BSFE01000004">
    <property type="protein sequence ID" value="GLK52176.1"/>
    <property type="molecule type" value="Genomic_DNA"/>
</dbReference>
<dbReference type="AlphaFoldDB" id="A0A9W6INF3"/>
<gene>
    <name evidence="2" type="ORF">GCM10017621_16840</name>
</gene>
<reference evidence="2" key="1">
    <citation type="journal article" date="2014" name="Int. J. Syst. Evol. Microbiol.">
        <title>Complete genome sequence of Corynebacterium casei LMG S-19264T (=DSM 44701T), isolated from a smear-ripened cheese.</title>
        <authorList>
            <consortium name="US DOE Joint Genome Institute (JGI-PGF)"/>
            <person name="Walter F."/>
            <person name="Albersmeier A."/>
            <person name="Kalinowski J."/>
            <person name="Ruckert C."/>
        </authorList>
    </citation>
    <scope>NUCLEOTIDE SEQUENCE</scope>
    <source>
        <strain evidence="2">VKM B-1513</strain>
    </source>
</reference>
<organism evidence="2 3">
    <name type="scientific">Maricaulis virginensis</name>
    <dbReference type="NCBI Taxonomy" id="144022"/>
    <lineage>
        <taxon>Bacteria</taxon>
        <taxon>Pseudomonadati</taxon>
        <taxon>Pseudomonadota</taxon>
        <taxon>Alphaproteobacteria</taxon>
        <taxon>Maricaulales</taxon>
        <taxon>Maricaulaceae</taxon>
        <taxon>Maricaulis</taxon>
    </lineage>
</organism>
<evidence type="ECO:0000256" key="1">
    <source>
        <dbReference type="SAM" id="SignalP"/>
    </source>
</evidence>
<sequence length="178" mass="19035">MRLLLAAILTLALQSGAFALGGGGGGGGGGNGGHGSSGGGNGNRFLLVFNRTVEDEEDHGDSYAGEEDEVDDDPRAFNLPALVAPLSRDGRLTGFAYVHVRVRAADGQNVWSMQENAHYALDALVRAAYRIPVSRADGQQLDIARAEEVWSEVLREQYGANAIDHIEIRSSDTRLLMR</sequence>
<evidence type="ECO:0000313" key="2">
    <source>
        <dbReference type="EMBL" id="GLK52176.1"/>
    </source>
</evidence>
<comment type="caution">
    <text evidence="2">The sequence shown here is derived from an EMBL/GenBank/DDBJ whole genome shotgun (WGS) entry which is preliminary data.</text>
</comment>
<keyword evidence="1" id="KW-0732">Signal</keyword>
<protein>
    <submittedName>
        <fullName evidence="2">Uncharacterized protein</fullName>
    </submittedName>
</protein>
<accession>A0A9W6INF3</accession>
<evidence type="ECO:0000313" key="3">
    <source>
        <dbReference type="Proteomes" id="UP001143486"/>
    </source>
</evidence>
<feature type="chain" id="PRO_5040859901" evidence="1">
    <location>
        <begin position="20"/>
        <end position="178"/>
    </location>
</feature>
<proteinExistence type="predicted"/>
<name>A0A9W6INF3_9PROT</name>
<reference evidence="2" key="2">
    <citation type="submission" date="2023-01" db="EMBL/GenBank/DDBJ databases">
        <authorList>
            <person name="Sun Q."/>
            <person name="Evtushenko L."/>
        </authorList>
    </citation>
    <scope>NUCLEOTIDE SEQUENCE</scope>
    <source>
        <strain evidence="2">VKM B-1513</strain>
    </source>
</reference>
<keyword evidence="3" id="KW-1185">Reference proteome</keyword>
<feature type="signal peptide" evidence="1">
    <location>
        <begin position="1"/>
        <end position="19"/>
    </location>
</feature>